<dbReference type="EMBL" id="BMPG01000002">
    <property type="protein sequence ID" value="GGL56425.1"/>
    <property type="molecule type" value="Genomic_DNA"/>
</dbReference>
<feature type="transmembrane region" description="Helical" evidence="1">
    <location>
        <begin position="56"/>
        <end position="79"/>
    </location>
</feature>
<dbReference type="Proteomes" id="UP000607197">
    <property type="component" value="Unassembled WGS sequence"/>
</dbReference>
<comment type="caution">
    <text evidence="3">The sequence shown here is derived from an EMBL/GenBank/DDBJ whole genome shotgun (WGS) entry which is preliminary data.</text>
</comment>
<reference evidence="3" key="1">
    <citation type="journal article" date="2014" name="Int. J. Syst. Evol. Microbiol.">
        <title>Complete genome sequence of Corynebacterium casei LMG S-19264T (=DSM 44701T), isolated from a smear-ripened cheese.</title>
        <authorList>
            <consortium name="US DOE Joint Genome Institute (JGI-PGF)"/>
            <person name="Walter F."/>
            <person name="Albersmeier A."/>
            <person name="Kalinowski J."/>
            <person name="Ruckert C."/>
        </authorList>
    </citation>
    <scope>NUCLEOTIDE SEQUENCE</scope>
    <source>
        <strain evidence="3">JCM 19596</strain>
    </source>
</reference>
<protein>
    <submittedName>
        <fullName evidence="3">Membrane protein</fullName>
    </submittedName>
</protein>
<dbReference type="InterPro" id="IPR005182">
    <property type="entry name" value="YdbS-like_PH"/>
</dbReference>
<evidence type="ECO:0000313" key="4">
    <source>
        <dbReference type="Proteomes" id="UP000607197"/>
    </source>
</evidence>
<feature type="transmembrane region" description="Helical" evidence="1">
    <location>
        <begin position="85"/>
        <end position="107"/>
    </location>
</feature>
<dbReference type="PANTHER" id="PTHR34473:SF3">
    <property type="entry name" value="TRANSMEMBRANE PROTEIN-RELATED"/>
    <property type="match status" value="1"/>
</dbReference>
<accession>A0A830FHF5</accession>
<reference evidence="3" key="2">
    <citation type="submission" date="2020-09" db="EMBL/GenBank/DDBJ databases">
        <authorList>
            <person name="Sun Q."/>
            <person name="Ohkuma M."/>
        </authorList>
    </citation>
    <scope>NUCLEOTIDE SEQUENCE</scope>
    <source>
        <strain evidence="3">JCM 19596</strain>
    </source>
</reference>
<evidence type="ECO:0000313" key="3">
    <source>
        <dbReference type="EMBL" id="GGL56425.1"/>
    </source>
</evidence>
<proteinExistence type="predicted"/>
<evidence type="ECO:0000259" key="2">
    <source>
        <dbReference type="Pfam" id="PF03703"/>
    </source>
</evidence>
<evidence type="ECO:0000256" key="1">
    <source>
        <dbReference type="SAM" id="Phobius"/>
    </source>
</evidence>
<dbReference type="PANTHER" id="PTHR34473">
    <property type="entry name" value="UPF0699 TRANSMEMBRANE PROTEIN YDBS"/>
    <property type="match status" value="1"/>
</dbReference>
<name>A0A830FHF5_9EURY</name>
<keyword evidence="1" id="KW-0472">Membrane</keyword>
<dbReference type="Pfam" id="PF03703">
    <property type="entry name" value="bPH_2"/>
    <property type="match status" value="1"/>
</dbReference>
<organism evidence="3 4">
    <name type="scientific">Halocalculus aciditolerans</name>
    <dbReference type="NCBI Taxonomy" id="1383812"/>
    <lineage>
        <taxon>Archaea</taxon>
        <taxon>Methanobacteriati</taxon>
        <taxon>Methanobacteriota</taxon>
        <taxon>Stenosarchaea group</taxon>
        <taxon>Halobacteria</taxon>
        <taxon>Halobacteriales</taxon>
        <taxon>Halobacteriaceae</taxon>
        <taxon>Halocalculus</taxon>
    </lineage>
</organism>
<keyword evidence="1" id="KW-0812">Transmembrane</keyword>
<feature type="domain" description="YdbS-like PH" evidence="2">
    <location>
        <begin position="109"/>
        <end position="188"/>
    </location>
</feature>
<keyword evidence="4" id="KW-1185">Reference proteome</keyword>
<gene>
    <name evidence="3" type="ORF">GCM10009039_13170</name>
</gene>
<dbReference type="AlphaFoldDB" id="A0A830FHF5"/>
<sequence length="201" mass="21904">MSPEVSDFWLDGGKSKIFRSASERRERSKRYRRDPAIFHAGRKVESMERLDPRVRYVWGAGAVLTAALVAAAAGGVTWVVRAPGVAPPVAAAAFVAALVVGVAYAVLRYRAFRFELREDTLYIERGVLTEVRTTVPFVRVQHVDSQRGPVERALGLASIVVYTAGSRGADVKIPGLDAARAAELQERLRSLAIESEPTDAV</sequence>
<keyword evidence="1" id="KW-1133">Transmembrane helix</keyword>